<reference evidence="2" key="1">
    <citation type="submission" date="2020-09" db="EMBL/GenBank/DDBJ databases">
        <title>Novel species of Mucilaginibacter isolated from a glacier on the Tibetan Plateau.</title>
        <authorList>
            <person name="Liu Q."/>
            <person name="Xin Y.-H."/>
        </authorList>
    </citation>
    <scope>NUCLEOTIDE SEQUENCE</scope>
    <source>
        <strain evidence="2">ZB1P21</strain>
    </source>
</reference>
<evidence type="ECO:0000313" key="3">
    <source>
        <dbReference type="Proteomes" id="UP000619078"/>
    </source>
</evidence>
<sequence>MRVNEIADILIGLLLIVSGAGAFLYILKQATNEAKSNKQYLWFSLAAVALLLMGLAAIYEGVETTIS</sequence>
<dbReference type="AlphaFoldDB" id="A0A926S541"/>
<dbReference type="EMBL" id="JACWMX010000002">
    <property type="protein sequence ID" value="MBD1392381.1"/>
    <property type="molecule type" value="Genomic_DNA"/>
</dbReference>
<feature type="transmembrane region" description="Helical" evidence="1">
    <location>
        <begin position="6"/>
        <end position="27"/>
    </location>
</feature>
<evidence type="ECO:0000313" key="2">
    <source>
        <dbReference type="EMBL" id="MBD1392381.1"/>
    </source>
</evidence>
<keyword evidence="1" id="KW-0472">Membrane</keyword>
<accession>A0A926S541</accession>
<keyword evidence="3" id="KW-1185">Reference proteome</keyword>
<proteinExistence type="predicted"/>
<protein>
    <submittedName>
        <fullName evidence="2">Uncharacterized protein</fullName>
    </submittedName>
</protein>
<keyword evidence="1" id="KW-0812">Transmembrane</keyword>
<comment type="caution">
    <text evidence="2">The sequence shown here is derived from an EMBL/GenBank/DDBJ whole genome shotgun (WGS) entry which is preliminary data.</text>
</comment>
<gene>
    <name evidence="2" type="ORF">IDJ76_04655</name>
</gene>
<dbReference type="Proteomes" id="UP000619078">
    <property type="component" value="Unassembled WGS sequence"/>
</dbReference>
<name>A0A926S541_9SPHI</name>
<keyword evidence="1" id="KW-1133">Transmembrane helix</keyword>
<evidence type="ECO:0000256" key="1">
    <source>
        <dbReference type="SAM" id="Phobius"/>
    </source>
</evidence>
<dbReference type="RefSeq" id="WP_191161269.1">
    <property type="nucleotide sequence ID" value="NZ_JACWMX010000002.1"/>
</dbReference>
<organism evidence="2 3">
    <name type="scientific">Mucilaginibacter glaciei</name>
    <dbReference type="NCBI Taxonomy" id="2772109"/>
    <lineage>
        <taxon>Bacteria</taxon>
        <taxon>Pseudomonadati</taxon>
        <taxon>Bacteroidota</taxon>
        <taxon>Sphingobacteriia</taxon>
        <taxon>Sphingobacteriales</taxon>
        <taxon>Sphingobacteriaceae</taxon>
        <taxon>Mucilaginibacter</taxon>
    </lineage>
</organism>
<feature type="transmembrane region" description="Helical" evidence="1">
    <location>
        <begin position="39"/>
        <end position="59"/>
    </location>
</feature>